<reference evidence="2 3" key="1">
    <citation type="submission" date="2016-10" db="EMBL/GenBank/DDBJ databases">
        <title>Genome sequence of the basidiomycete white-rot fungus Trametes pubescens.</title>
        <authorList>
            <person name="Makela M.R."/>
            <person name="Granchi Z."/>
            <person name="Peng M."/>
            <person name="De Vries R.P."/>
            <person name="Grigoriev I."/>
            <person name="Riley R."/>
            <person name="Hilden K."/>
        </authorList>
    </citation>
    <scope>NUCLEOTIDE SEQUENCE [LARGE SCALE GENOMIC DNA]</scope>
    <source>
        <strain evidence="2 3">FBCC735</strain>
    </source>
</reference>
<comment type="caution">
    <text evidence="2">The sequence shown here is derived from an EMBL/GenBank/DDBJ whole genome shotgun (WGS) entry which is preliminary data.</text>
</comment>
<dbReference type="Proteomes" id="UP000184267">
    <property type="component" value="Unassembled WGS sequence"/>
</dbReference>
<feature type="region of interest" description="Disordered" evidence="1">
    <location>
        <begin position="36"/>
        <end position="151"/>
    </location>
</feature>
<feature type="compositionally biased region" description="Basic residues" evidence="1">
    <location>
        <begin position="132"/>
        <end position="144"/>
    </location>
</feature>
<accession>A0A1M2VY22</accession>
<protein>
    <submittedName>
        <fullName evidence="2">Uncharacterized protein</fullName>
    </submittedName>
</protein>
<gene>
    <name evidence="2" type="ORF">TRAPUB_10981</name>
</gene>
<evidence type="ECO:0000313" key="2">
    <source>
        <dbReference type="EMBL" id="OJT12473.1"/>
    </source>
</evidence>
<proteinExistence type="predicted"/>
<dbReference type="STRING" id="154538.A0A1M2VY22"/>
<dbReference type="OrthoDB" id="2797114at2759"/>
<dbReference type="OMA" id="APHERRY"/>
<evidence type="ECO:0000313" key="3">
    <source>
        <dbReference type="Proteomes" id="UP000184267"/>
    </source>
</evidence>
<dbReference type="Gene3D" id="3.60.130.30">
    <property type="match status" value="1"/>
</dbReference>
<name>A0A1M2VY22_TRAPU</name>
<evidence type="ECO:0000256" key="1">
    <source>
        <dbReference type="SAM" id="MobiDB-lite"/>
    </source>
</evidence>
<organism evidence="2 3">
    <name type="scientific">Trametes pubescens</name>
    <name type="common">White-rot fungus</name>
    <dbReference type="NCBI Taxonomy" id="154538"/>
    <lineage>
        <taxon>Eukaryota</taxon>
        <taxon>Fungi</taxon>
        <taxon>Dikarya</taxon>
        <taxon>Basidiomycota</taxon>
        <taxon>Agaricomycotina</taxon>
        <taxon>Agaricomycetes</taxon>
        <taxon>Polyporales</taxon>
        <taxon>Polyporaceae</taxon>
        <taxon>Trametes</taxon>
    </lineage>
</organism>
<dbReference type="EMBL" id="MNAD01000483">
    <property type="protein sequence ID" value="OJT12473.1"/>
    <property type="molecule type" value="Genomic_DNA"/>
</dbReference>
<dbReference type="AlphaFoldDB" id="A0A1M2VY22"/>
<sequence>MAFSPWDAAVGEPIRALNFQLEESIRAVVTLQEEAALIDSDEDDQPDLAPSEEPSASEGPAPVSDTSGSTLAIADAPNAPALSKPAGHSPKPVAARAPHLGDAIQTRVSDTNREPSGDHAGSAEMSKEKYHSKQHSKARRRTKRAVSAAFGEPGISKRPVKAIAAKRRSAAAVLASSIDLGADIARALQADNKSTTAADAQPIDTQFSLAMDDVRVATTAYVGKRERNSEAEKASASTPITKEDLIARDFEYIPWDGRCAGACSVYRQRRNVDHRQCRPILDKNGRVFAVLAGRPRDPSWDQVNSDLQAIFDTTRGAYSLEPKQLQHRRGAFPAISSGISYGGGQKHVMNLSQKTQSNQAVMDSLLAQTAVRRVANFGNSALQLFAPRLYEHYNTTLYALCDKYPELQPNFPNNVFGSATFNLGPRTVSYVHADQQNLPHGWCAITAVGDYDPVAGGHIILWELQMVVEFPPGSTILIPSAIIRHSNTVISPDEHRYSFTQYTAGGLFRWVECGFKPVKALTPKEAKKYRNGHPRWERGLAAKVDNCANTQLLRRARNQRYQQKLKLRVAAPPARTFSRGSPIASMARAATAPGADIYSHAQIRLPVTPDALQRGELERLNASLASWGCPDDPRAFVEELDNCLQEASQDTRTRTEWVAHTEEWVLAGDPLLDSIQAFIVSGCMASLCPEELGRVWGEISAVVFKVQYVMAAVEVRLDGLLVSP</sequence>
<keyword evidence="3" id="KW-1185">Reference proteome</keyword>